<dbReference type="eggNOG" id="ENOG502S78W">
    <property type="taxonomic scope" value="Eukaryota"/>
</dbReference>
<gene>
    <name evidence="2" type="ORF">PIIN_05310</name>
</gene>
<dbReference type="OrthoDB" id="2507488at2759"/>
<dbReference type="AlphaFoldDB" id="G4TJ77"/>
<feature type="region of interest" description="Disordered" evidence="1">
    <location>
        <begin position="134"/>
        <end position="193"/>
    </location>
</feature>
<proteinExistence type="predicted"/>
<dbReference type="EMBL" id="CAFZ01000116">
    <property type="protein sequence ID" value="CCA71371.1"/>
    <property type="molecule type" value="Genomic_DNA"/>
</dbReference>
<dbReference type="Proteomes" id="UP000007148">
    <property type="component" value="Unassembled WGS sequence"/>
</dbReference>
<dbReference type="OMA" id="MALQAYY"/>
<feature type="compositionally biased region" description="Low complexity" evidence="1">
    <location>
        <begin position="277"/>
        <end position="290"/>
    </location>
</feature>
<dbReference type="HOGENOM" id="CLU_013602_0_0_1"/>
<accession>G4TJ77</accession>
<evidence type="ECO:0000313" key="2">
    <source>
        <dbReference type="EMBL" id="CCA71371.1"/>
    </source>
</evidence>
<reference evidence="2 3" key="1">
    <citation type="journal article" date="2011" name="PLoS Pathog.">
        <title>Endophytic Life Strategies Decoded by Genome and Transcriptome Analyses of the Mutualistic Root Symbiont Piriformospora indica.</title>
        <authorList>
            <person name="Zuccaro A."/>
            <person name="Lahrmann U."/>
            <person name="Guldener U."/>
            <person name="Langen G."/>
            <person name="Pfiffi S."/>
            <person name="Biedenkopf D."/>
            <person name="Wong P."/>
            <person name="Samans B."/>
            <person name="Grimm C."/>
            <person name="Basiewicz M."/>
            <person name="Murat C."/>
            <person name="Martin F."/>
            <person name="Kogel K.H."/>
        </authorList>
    </citation>
    <scope>NUCLEOTIDE SEQUENCE [LARGE SCALE GENOMIC DNA]</scope>
    <source>
        <strain evidence="2 3">DSM 11827</strain>
    </source>
</reference>
<protein>
    <submittedName>
        <fullName evidence="2">Uncharacterized protein</fullName>
    </submittedName>
</protein>
<feature type="region of interest" description="Disordered" evidence="1">
    <location>
        <begin position="263"/>
        <end position="303"/>
    </location>
</feature>
<feature type="compositionally biased region" description="Basic residues" evidence="1">
    <location>
        <begin position="20"/>
        <end position="31"/>
    </location>
</feature>
<feature type="compositionally biased region" description="Polar residues" evidence="1">
    <location>
        <begin position="159"/>
        <end position="179"/>
    </location>
</feature>
<feature type="compositionally biased region" description="Polar residues" evidence="1">
    <location>
        <begin position="1"/>
        <end position="17"/>
    </location>
</feature>
<organism evidence="2 3">
    <name type="scientific">Serendipita indica (strain DSM 11827)</name>
    <name type="common">Root endophyte fungus</name>
    <name type="synonym">Piriformospora indica</name>
    <dbReference type="NCBI Taxonomy" id="1109443"/>
    <lineage>
        <taxon>Eukaryota</taxon>
        <taxon>Fungi</taxon>
        <taxon>Dikarya</taxon>
        <taxon>Basidiomycota</taxon>
        <taxon>Agaricomycotina</taxon>
        <taxon>Agaricomycetes</taxon>
        <taxon>Sebacinales</taxon>
        <taxon>Serendipitaceae</taxon>
        <taxon>Serendipita</taxon>
    </lineage>
</organism>
<feature type="region of interest" description="Disordered" evidence="1">
    <location>
        <begin position="346"/>
        <end position="417"/>
    </location>
</feature>
<evidence type="ECO:0000313" key="3">
    <source>
        <dbReference type="Proteomes" id="UP000007148"/>
    </source>
</evidence>
<comment type="caution">
    <text evidence="2">The sequence shown here is derived from an EMBL/GenBank/DDBJ whole genome shotgun (WGS) entry which is preliminary data.</text>
</comment>
<dbReference type="InParanoid" id="G4TJ77"/>
<evidence type="ECO:0000256" key="1">
    <source>
        <dbReference type="SAM" id="MobiDB-lite"/>
    </source>
</evidence>
<keyword evidence="3" id="KW-1185">Reference proteome</keyword>
<name>G4TJ77_SERID</name>
<feature type="region of interest" description="Disordered" evidence="1">
    <location>
        <begin position="1"/>
        <end position="38"/>
    </location>
</feature>
<sequence length="562" mass="61904">MAANLDSSPTTIHNDSLSFRRVKPLPKRRRTAGAGTRTGYDQAEINSFSFHEPQALAALADVQARPYFSPLSAQQAIRELFTNDSPDPRILADFTGLYANPTSPPYRTTAHHEDEREEPLEGEYVDHFQLPSNTKKRKVPGINHSTAFGASEPVGLGLGTTQQHTENVSEEGATSSPTQRYRENSMDDSEATLAPNKSILPLRAAKNQRQSLITRAGLRRKALINSRRKQFFSVLEELPECDPLAIELALAARYPQLDLLFDSGPRDPLRNSRRSNPKSSISVSSAASDEAAPKAPSGRFTFTHPCSSSNRMIVIKAEAERCQLLFAKELELHTERAIVAAEKVAATAEPPAKSRKRAAPTNQPNLALAPRLDSDSLSGDQSLFGKNRQKKKKRSALANASNPHHLRNYVPSRLPQQAPPMTQASLAAANFLSPPPLRFLSAQIPPRRRKRDMTRSVALSATLVSPIDEWICATCEYSLFYGDENAFRKAVRNRKRILLRRRKARERAAAAAGTIAPAIPDKSANIEHPDIDLPIRDVPLAATAQPRVRRQVAGADVSDTLK</sequence>